<dbReference type="VEuPathDB" id="TrichDB:TVAG_452630"/>
<dbReference type="VEuPathDB" id="TrichDB:TVAGG3_0290810"/>
<dbReference type="RefSeq" id="XP_001580335.1">
    <property type="nucleotide sequence ID" value="XM_001580285.1"/>
</dbReference>
<reference evidence="3" key="1">
    <citation type="submission" date="2006-10" db="EMBL/GenBank/DDBJ databases">
        <authorList>
            <person name="Amadeo P."/>
            <person name="Zhao Q."/>
            <person name="Wortman J."/>
            <person name="Fraser-Liggett C."/>
            <person name="Carlton J."/>
        </authorList>
    </citation>
    <scope>NUCLEOTIDE SEQUENCE</scope>
    <source>
        <strain evidence="3">G3</strain>
    </source>
</reference>
<evidence type="ECO:0000256" key="2">
    <source>
        <dbReference type="SAM" id="MobiDB-lite"/>
    </source>
</evidence>
<keyword evidence="4" id="KW-1185">Reference proteome</keyword>
<dbReference type="EMBL" id="DS113209">
    <property type="protein sequence ID" value="EAY19349.1"/>
    <property type="molecule type" value="Genomic_DNA"/>
</dbReference>
<organism evidence="3 4">
    <name type="scientific">Trichomonas vaginalis (strain ATCC PRA-98 / G3)</name>
    <dbReference type="NCBI Taxonomy" id="412133"/>
    <lineage>
        <taxon>Eukaryota</taxon>
        <taxon>Metamonada</taxon>
        <taxon>Parabasalia</taxon>
        <taxon>Trichomonadida</taxon>
        <taxon>Trichomonadidae</taxon>
        <taxon>Trichomonas</taxon>
    </lineage>
</organism>
<feature type="region of interest" description="Disordered" evidence="2">
    <location>
        <begin position="1"/>
        <end position="30"/>
    </location>
</feature>
<gene>
    <name evidence="3" type="ORF">TVAG_452630</name>
</gene>
<accession>A2DJY5</accession>
<name>A2DJY5_TRIV3</name>
<evidence type="ECO:0000313" key="3">
    <source>
        <dbReference type="EMBL" id="EAY19349.1"/>
    </source>
</evidence>
<dbReference type="KEGG" id="tva:5464874"/>
<feature type="coiled-coil region" evidence="1">
    <location>
        <begin position="76"/>
        <end position="137"/>
    </location>
</feature>
<feature type="coiled-coil region" evidence="1">
    <location>
        <begin position="256"/>
        <end position="283"/>
    </location>
</feature>
<dbReference type="AlphaFoldDB" id="A2DJY5"/>
<protein>
    <submittedName>
        <fullName evidence="3">Uncharacterized protein</fullName>
    </submittedName>
</protein>
<keyword evidence="1" id="KW-0175">Coiled coil</keyword>
<feature type="compositionally biased region" description="Polar residues" evidence="2">
    <location>
        <begin position="1"/>
        <end position="12"/>
    </location>
</feature>
<reference evidence="3" key="2">
    <citation type="journal article" date="2007" name="Science">
        <title>Draft genome sequence of the sexually transmitted pathogen Trichomonas vaginalis.</title>
        <authorList>
            <person name="Carlton J.M."/>
            <person name="Hirt R.P."/>
            <person name="Silva J.C."/>
            <person name="Delcher A.L."/>
            <person name="Schatz M."/>
            <person name="Zhao Q."/>
            <person name="Wortman J.R."/>
            <person name="Bidwell S.L."/>
            <person name="Alsmark U.C.M."/>
            <person name="Besteiro S."/>
            <person name="Sicheritz-Ponten T."/>
            <person name="Noel C.J."/>
            <person name="Dacks J.B."/>
            <person name="Foster P.G."/>
            <person name="Simillion C."/>
            <person name="Van de Peer Y."/>
            <person name="Miranda-Saavedra D."/>
            <person name="Barton G.J."/>
            <person name="Westrop G.D."/>
            <person name="Mueller S."/>
            <person name="Dessi D."/>
            <person name="Fiori P.L."/>
            <person name="Ren Q."/>
            <person name="Paulsen I."/>
            <person name="Zhang H."/>
            <person name="Bastida-Corcuera F.D."/>
            <person name="Simoes-Barbosa A."/>
            <person name="Brown M.T."/>
            <person name="Hayes R.D."/>
            <person name="Mukherjee M."/>
            <person name="Okumura C.Y."/>
            <person name="Schneider R."/>
            <person name="Smith A.J."/>
            <person name="Vanacova S."/>
            <person name="Villalvazo M."/>
            <person name="Haas B.J."/>
            <person name="Pertea M."/>
            <person name="Feldblyum T.V."/>
            <person name="Utterback T.R."/>
            <person name="Shu C.L."/>
            <person name="Osoegawa K."/>
            <person name="de Jong P.J."/>
            <person name="Hrdy I."/>
            <person name="Horvathova L."/>
            <person name="Zubacova Z."/>
            <person name="Dolezal P."/>
            <person name="Malik S.B."/>
            <person name="Logsdon J.M. Jr."/>
            <person name="Henze K."/>
            <person name="Gupta A."/>
            <person name="Wang C.C."/>
            <person name="Dunne R.L."/>
            <person name="Upcroft J.A."/>
            <person name="Upcroft P."/>
            <person name="White O."/>
            <person name="Salzberg S.L."/>
            <person name="Tang P."/>
            <person name="Chiu C.-H."/>
            <person name="Lee Y.-S."/>
            <person name="Embley T.M."/>
            <person name="Coombs G.H."/>
            <person name="Mottram J.C."/>
            <person name="Tachezy J."/>
            <person name="Fraser-Liggett C.M."/>
            <person name="Johnson P.J."/>
        </authorList>
    </citation>
    <scope>NUCLEOTIDE SEQUENCE [LARGE SCALE GENOMIC DNA]</scope>
    <source>
        <strain evidence="3">G3</strain>
    </source>
</reference>
<dbReference type="InParanoid" id="A2DJY5"/>
<evidence type="ECO:0000313" key="4">
    <source>
        <dbReference type="Proteomes" id="UP000001542"/>
    </source>
</evidence>
<dbReference type="Proteomes" id="UP000001542">
    <property type="component" value="Unassembled WGS sequence"/>
</dbReference>
<sequence length="319" mass="36729">MSSSSSLDTASGFSEMDSATGDMIGGIDQERTDINDVEQLIKTQNAEAKRFQLGILKSQKNMKKWTKTQVDTVSAIREAEVEAKRYELERLQAEYEADLANKETEFESELRDIQTECGELRVKIQQLELELSEVKESRKRDLLTVRSQIESSLKEMEASSMSHDNQIVQLKAVLDDLRQKHQNDIDHALLESQSTEEITDSQISQIVDSINRLQRESRHSDESYGMKMNESQSTIEMLKGEISSSQDRTRLLCDEIQVAQQKLASLQQDLYKCEEQSRMLKEQIIFADEQKKIMKNELNKLDSALWNTKKSTIMTQDRF</sequence>
<dbReference type="SMR" id="A2DJY5"/>
<proteinExistence type="predicted"/>
<dbReference type="OrthoDB" id="10474023at2759"/>
<evidence type="ECO:0000256" key="1">
    <source>
        <dbReference type="SAM" id="Coils"/>
    </source>
</evidence>